<name>A0ABN3V8W9_9PSEU</name>
<keyword evidence="1" id="KW-1133">Transmembrane helix</keyword>
<dbReference type="Pfam" id="PF09335">
    <property type="entry name" value="VTT_dom"/>
    <property type="match status" value="1"/>
</dbReference>
<sequence>MLAVIGLLSTTFGVAVVSALMPLISVELFVIGLVLKSPDLPWWALALVIATGQIIGKMLYFYAARGVIRLPAFLRRRTERKSKGRWAAWIERFRATCRKRPLWTGGVLLVSATASLPPFAAIVFVAGWAKVPLSTFLVTGFIGRFLRFGLLAIAPGALVAWI</sequence>
<accession>A0ABN3V8W9</accession>
<protein>
    <recommendedName>
        <fullName evidence="2">VTT domain-containing protein</fullName>
    </recommendedName>
</protein>
<dbReference type="InterPro" id="IPR032816">
    <property type="entry name" value="VTT_dom"/>
</dbReference>
<feature type="transmembrane region" description="Helical" evidence="1">
    <location>
        <begin position="102"/>
        <end position="129"/>
    </location>
</feature>
<dbReference type="EMBL" id="BAAAUX010000007">
    <property type="protein sequence ID" value="GAA2782601.1"/>
    <property type="molecule type" value="Genomic_DNA"/>
</dbReference>
<keyword evidence="1" id="KW-0472">Membrane</keyword>
<feature type="transmembrane region" description="Helical" evidence="1">
    <location>
        <begin position="141"/>
        <end position="161"/>
    </location>
</feature>
<evidence type="ECO:0000256" key="1">
    <source>
        <dbReference type="SAM" id="Phobius"/>
    </source>
</evidence>
<feature type="transmembrane region" description="Helical" evidence="1">
    <location>
        <begin position="12"/>
        <end position="35"/>
    </location>
</feature>
<proteinExistence type="predicted"/>
<evidence type="ECO:0000259" key="2">
    <source>
        <dbReference type="Pfam" id="PF09335"/>
    </source>
</evidence>
<reference evidence="3 4" key="1">
    <citation type="journal article" date="2019" name="Int. J. Syst. Evol. Microbiol.">
        <title>The Global Catalogue of Microorganisms (GCM) 10K type strain sequencing project: providing services to taxonomists for standard genome sequencing and annotation.</title>
        <authorList>
            <consortium name="The Broad Institute Genomics Platform"/>
            <consortium name="The Broad Institute Genome Sequencing Center for Infectious Disease"/>
            <person name="Wu L."/>
            <person name="Ma J."/>
        </authorList>
    </citation>
    <scope>NUCLEOTIDE SEQUENCE [LARGE SCALE GENOMIC DNA]</scope>
    <source>
        <strain evidence="3 4">JCM 9383</strain>
    </source>
</reference>
<organism evidence="3 4">
    <name type="scientific">Saccharopolyspora taberi</name>
    <dbReference type="NCBI Taxonomy" id="60895"/>
    <lineage>
        <taxon>Bacteria</taxon>
        <taxon>Bacillati</taxon>
        <taxon>Actinomycetota</taxon>
        <taxon>Actinomycetes</taxon>
        <taxon>Pseudonocardiales</taxon>
        <taxon>Pseudonocardiaceae</taxon>
        <taxon>Saccharopolyspora</taxon>
    </lineage>
</organism>
<keyword evidence="1" id="KW-0812">Transmembrane</keyword>
<evidence type="ECO:0000313" key="3">
    <source>
        <dbReference type="EMBL" id="GAA2782601.1"/>
    </source>
</evidence>
<evidence type="ECO:0000313" key="4">
    <source>
        <dbReference type="Proteomes" id="UP001500979"/>
    </source>
</evidence>
<keyword evidence="4" id="KW-1185">Reference proteome</keyword>
<feature type="domain" description="VTT" evidence="2">
    <location>
        <begin position="31"/>
        <end position="152"/>
    </location>
</feature>
<dbReference type="Proteomes" id="UP001500979">
    <property type="component" value="Unassembled WGS sequence"/>
</dbReference>
<gene>
    <name evidence="3" type="ORF">GCM10010470_15760</name>
</gene>
<comment type="caution">
    <text evidence="3">The sequence shown here is derived from an EMBL/GenBank/DDBJ whole genome shotgun (WGS) entry which is preliminary data.</text>
</comment>
<feature type="transmembrane region" description="Helical" evidence="1">
    <location>
        <begin position="41"/>
        <end position="63"/>
    </location>
</feature>